<accession>A0AAD4E752</accession>
<proteinExistence type="predicted"/>
<dbReference type="GeneID" id="64665472"/>
<evidence type="ECO:0000313" key="1">
    <source>
        <dbReference type="EMBL" id="KAG1900970.1"/>
    </source>
</evidence>
<dbReference type="AlphaFoldDB" id="A0AAD4E752"/>
<reference evidence="1" key="1">
    <citation type="journal article" date="2020" name="New Phytol.">
        <title>Comparative genomics reveals dynamic genome evolution in host specialist ectomycorrhizal fungi.</title>
        <authorList>
            <person name="Lofgren L.A."/>
            <person name="Nguyen N.H."/>
            <person name="Vilgalys R."/>
            <person name="Ruytinx J."/>
            <person name="Liao H.L."/>
            <person name="Branco S."/>
            <person name="Kuo A."/>
            <person name="LaButti K."/>
            <person name="Lipzen A."/>
            <person name="Andreopoulos W."/>
            <person name="Pangilinan J."/>
            <person name="Riley R."/>
            <person name="Hundley H."/>
            <person name="Na H."/>
            <person name="Barry K."/>
            <person name="Grigoriev I.V."/>
            <person name="Stajich J.E."/>
            <person name="Kennedy P.G."/>
        </authorList>
    </citation>
    <scope>NUCLEOTIDE SEQUENCE</scope>
    <source>
        <strain evidence="1">FC203</strain>
    </source>
</reference>
<gene>
    <name evidence="1" type="ORF">F5891DRAFT_275218</name>
</gene>
<keyword evidence="2" id="KW-1185">Reference proteome</keyword>
<evidence type="ECO:0000313" key="2">
    <source>
        <dbReference type="Proteomes" id="UP001195769"/>
    </source>
</evidence>
<comment type="caution">
    <text evidence="1">The sequence shown here is derived from an EMBL/GenBank/DDBJ whole genome shotgun (WGS) entry which is preliminary data.</text>
</comment>
<sequence length="159" mass="17092">MPDVTVINNLSEEIHVAFFVGVPANWKNHLKPGERWTTHLASLPLHFEARSVTGNREFSHNESMEMLATIGGTCAAGTAASVVSAGALFASDMLAGIPVVSVPLMAAASAGGTKYGEWGADVRKCTARVWVPLWDQPQYSVRVVDGRCVLWDVDADRVV</sequence>
<protein>
    <submittedName>
        <fullName evidence="1">Uncharacterized protein</fullName>
    </submittedName>
</protein>
<dbReference type="Proteomes" id="UP001195769">
    <property type="component" value="Unassembled WGS sequence"/>
</dbReference>
<dbReference type="EMBL" id="JABBWK010000024">
    <property type="protein sequence ID" value="KAG1900970.1"/>
    <property type="molecule type" value="Genomic_DNA"/>
</dbReference>
<organism evidence="1 2">
    <name type="scientific">Suillus fuscotomentosus</name>
    <dbReference type="NCBI Taxonomy" id="1912939"/>
    <lineage>
        <taxon>Eukaryota</taxon>
        <taxon>Fungi</taxon>
        <taxon>Dikarya</taxon>
        <taxon>Basidiomycota</taxon>
        <taxon>Agaricomycotina</taxon>
        <taxon>Agaricomycetes</taxon>
        <taxon>Agaricomycetidae</taxon>
        <taxon>Boletales</taxon>
        <taxon>Suillineae</taxon>
        <taxon>Suillaceae</taxon>
        <taxon>Suillus</taxon>
    </lineage>
</organism>
<dbReference type="RefSeq" id="XP_041226546.1">
    <property type="nucleotide sequence ID" value="XM_041371174.1"/>
</dbReference>
<name>A0AAD4E752_9AGAM</name>